<evidence type="ECO:0000313" key="2">
    <source>
        <dbReference type="EMBL" id="GEU53710.1"/>
    </source>
</evidence>
<proteinExistence type="predicted"/>
<feature type="compositionally biased region" description="Low complexity" evidence="1">
    <location>
        <begin position="126"/>
        <end position="137"/>
    </location>
</feature>
<organism evidence="2">
    <name type="scientific">Tanacetum cinerariifolium</name>
    <name type="common">Dalmatian daisy</name>
    <name type="synonym">Chrysanthemum cinerariifolium</name>
    <dbReference type="NCBI Taxonomy" id="118510"/>
    <lineage>
        <taxon>Eukaryota</taxon>
        <taxon>Viridiplantae</taxon>
        <taxon>Streptophyta</taxon>
        <taxon>Embryophyta</taxon>
        <taxon>Tracheophyta</taxon>
        <taxon>Spermatophyta</taxon>
        <taxon>Magnoliopsida</taxon>
        <taxon>eudicotyledons</taxon>
        <taxon>Gunneridae</taxon>
        <taxon>Pentapetalae</taxon>
        <taxon>asterids</taxon>
        <taxon>campanulids</taxon>
        <taxon>Asterales</taxon>
        <taxon>Asteraceae</taxon>
        <taxon>Asteroideae</taxon>
        <taxon>Anthemideae</taxon>
        <taxon>Anthemidinae</taxon>
        <taxon>Tanacetum</taxon>
    </lineage>
</organism>
<gene>
    <name evidence="2" type="ORF">Tci_025688</name>
</gene>
<feature type="region of interest" description="Disordered" evidence="1">
    <location>
        <begin position="103"/>
        <end position="157"/>
    </location>
</feature>
<name>A0A6L2KY37_TANCI</name>
<feature type="compositionally biased region" description="Basic and acidic residues" evidence="1">
    <location>
        <begin position="103"/>
        <end position="125"/>
    </location>
</feature>
<comment type="caution">
    <text evidence="2">The sequence shown here is derived from an EMBL/GenBank/DDBJ whole genome shotgun (WGS) entry which is preliminary data.</text>
</comment>
<dbReference type="EMBL" id="BKCJ010003216">
    <property type="protein sequence ID" value="GEU53710.1"/>
    <property type="molecule type" value="Genomic_DNA"/>
</dbReference>
<evidence type="ECO:0000256" key="1">
    <source>
        <dbReference type="SAM" id="MobiDB-lite"/>
    </source>
</evidence>
<dbReference type="AlphaFoldDB" id="A0A6L2KY37"/>
<accession>A0A6L2KY37</accession>
<protein>
    <submittedName>
        <fullName evidence="2">Zinc knuckle CX2CX4HX4C</fullName>
    </submittedName>
</protein>
<sequence length="256" mass="28241">MRSKRTIKPTKIFDNFVTNSSRNTNKYKINSKKSRDNNVSMNGTIEYDGDSDFVSNNQMKINGVARGNSMDFEENVFNVSTEEEIKESGKEEHVENSVNNKIEDTGVKQGNKEGKTGNRSVDERIGNGNINGTENGNYVSGNGVSHGKNGKTQNVEVGSNMDTSAERRRNTYVIMQDGPNAEAPCKILIWIKLLNVPLVAWSIRGINAISSRLGRRLMMDKITSGICKAGSGRSGFARVLAEVDASKELLEKIEIN</sequence>
<reference evidence="2" key="1">
    <citation type="journal article" date="2019" name="Sci. Rep.">
        <title>Draft genome of Tanacetum cinerariifolium, the natural source of mosquito coil.</title>
        <authorList>
            <person name="Yamashiro T."/>
            <person name="Shiraishi A."/>
            <person name="Satake H."/>
            <person name="Nakayama K."/>
        </authorList>
    </citation>
    <scope>NUCLEOTIDE SEQUENCE</scope>
</reference>